<dbReference type="GO" id="GO:0050808">
    <property type="term" value="P:synapse organization"/>
    <property type="evidence" value="ECO:0007669"/>
    <property type="project" value="TreeGrafter"/>
</dbReference>
<proteinExistence type="predicted"/>
<dbReference type="InterPro" id="IPR037448">
    <property type="entry name" value="Zig-8"/>
</dbReference>
<protein>
    <submittedName>
        <fullName evidence="3">Limbic system-associated membrane protein-like 1</fullName>
    </submittedName>
</protein>
<dbReference type="InterPro" id="IPR003599">
    <property type="entry name" value="Ig_sub"/>
</dbReference>
<sequence length="335" mass="37706">MATRRDLLTSKYLSFHLHSSMHLNAQVYEDQSEALVLSVIKEGSYSRRLSLVAEFTPQSGGGCDMPDKSRFSVTGGFQTDRDKTWMVESDRFKVVTSSVAPVTDTGQGTTPSVGTERPHQPPDDQVVHRDGPRVDMAHSGNVSSVQGRTASLRCRVLQRANKTVSWIRHRDLHLLTVDQYTYTTDQRFQSVQLRDQGIYECQIGTTPPKSHFVTLHIIEPRTEILGGGDVHVNTGSTINLTCLVLYHARSPHTLTWLHQGKIAGTSHSQEPIRIKLRLNLDYISFIKKPVYQLSSLPVTSVLKIEVKFEVKIEVKMCINFEIKILYEAKCQEAAM</sequence>
<dbReference type="InterPro" id="IPR013783">
    <property type="entry name" value="Ig-like_fold"/>
</dbReference>
<feature type="compositionally biased region" description="Basic and acidic residues" evidence="1">
    <location>
        <begin position="116"/>
        <end position="131"/>
    </location>
</feature>
<dbReference type="PROSITE" id="PS50835">
    <property type="entry name" value="IG_LIKE"/>
    <property type="match status" value="2"/>
</dbReference>
<dbReference type="EMBL" id="JAHLQT010039062">
    <property type="protein sequence ID" value="KAG7156732.1"/>
    <property type="molecule type" value="Genomic_DNA"/>
</dbReference>
<comment type="caution">
    <text evidence="3">The sequence shown here is derived from an EMBL/GenBank/DDBJ whole genome shotgun (WGS) entry which is preliminary data.</text>
</comment>
<dbReference type="PANTHER" id="PTHR23279:SF36">
    <property type="entry name" value="DEFECTIVE PROBOSCIS EXTENSION RESPONSE 9, ISOFORM A"/>
    <property type="match status" value="1"/>
</dbReference>
<evidence type="ECO:0000313" key="3">
    <source>
        <dbReference type="EMBL" id="KAG7156732.1"/>
    </source>
</evidence>
<dbReference type="Gene3D" id="2.60.40.10">
    <property type="entry name" value="Immunoglobulins"/>
    <property type="match status" value="1"/>
</dbReference>
<feature type="compositionally biased region" description="Polar residues" evidence="1">
    <location>
        <begin position="98"/>
        <end position="113"/>
    </location>
</feature>
<keyword evidence="4" id="KW-1185">Reference proteome</keyword>
<feature type="region of interest" description="Disordered" evidence="1">
    <location>
        <begin position="98"/>
        <end position="131"/>
    </location>
</feature>
<feature type="non-terminal residue" evidence="3">
    <location>
        <position position="1"/>
    </location>
</feature>
<reference evidence="3" key="1">
    <citation type="journal article" date="2021" name="Sci. Adv.">
        <title>The American lobster genome reveals insights on longevity, neural, and immune adaptations.</title>
        <authorList>
            <person name="Polinski J.M."/>
            <person name="Zimin A.V."/>
            <person name="Clark K.F."/>
            <person name="Kohn A.B."/>
            <person name="Sadowski N."/>
            <person name="Timp W."/>
            <person name="Ptitsyn A."/>
            <person name="Khanna P."/>
            <person name="Romanova D.Y."/>
            <person name="Williams P."/>
            <person name="Greenwood S.J."/>
            <person name="Moroz L.L."/>
            <person name="Walt D.R."/>
            <person name="Bodnar A.G."/>
        </authorList>
    </citation>
    <scope>NUCLEOTIDE SEQUENCE</scope>
    <source>
        <strain evidence="3">GMGI-L3</strain>
    </source>
</reference>
<organism evidence="3 4">
    <name type="scientific">Homarus americanus</name>
    <name type="common">American lobster</name>
    <dbReference type="NCBI Taxonomy" id="6706"/>
    <lineage>
        <taxon>Eukaryota</taxon>
        <taxon>Metazoa</taxon>
        <taxon>Ecdysozoa</taxon>
        <taxon>Arthropoda</taxon>
        <taxon>Crustacea</taxon>
        <taxon>Multicrustacea</taxon>
        <taxon>Malacostraca</taxon>
        <taxon>Eumalacostraca</taxon>
        <taxon>Eucarida</taxon>
        <taxon>Decapoda</taxon>
        <taxon>Pleocyemata</taxon>
        <taxon>Astacidea</taxon>
        <taxon>Nephropoidea</taxon>
        <taxon>Nephropidae</taxon>
        <taxon>Homarus</taxon>
    </lineage>
</organism>
<evidence type="ECO:0000313" key="4">
    <source>
        <dbReference type="Proteomes" id="UP000747542"/>
    </source>
</evidence>
<dbReference type="InterPro" id="IPR007110">
    <property type="entry name" value="Ig-like_dom"/>
</dbReference>
<gene>
    <name evidence="3" type="primary">Lsamp-L1</name>
    <name evidence="3" type="ORF">Hamer_G006728</name>
</gene>
<dbReference type="SUPFAM" id="SSF48726">
    <property type="entry name" value="Immunoglobulin"/>
    <property type="match status" value="2"/>
</dbReference>
<dbReference type="Proteomes" id="UP000747542">
    <property type="component" value="Unassembled WGS sequence"/>
</dbReference>
<dbReference type="InterPro" id="IPR036179">
    <property type="entry name" value="Ig-like_dom_sf"/>
</dbReference>
<accession>A0A8J5JEG7</accession>
<feature type="domain" description="Ig-like" evidence="2">
    <location>
        <begin position="220"/>
        <end position="261"/>
    </location>
</feature>
<dbReference type="SMART" id="SM00409">
    <property type="entry name" value="IG"/>
    <property type="match status" value="2"/>
</dbReference>
<dbReference type="AlphaFoldDB" id="A0A8J5JEG7"/>
<name>A0A8J5JEG7_HOMAM</name>
<dbReference type="PANTHER" id="PTHR23279">
    <property type="entry name" value="DEFECTIVE PROBOSCIS EXTENSION RESPONSE DPR -RELATED"/>
    <property type="match status" value="1"/>
</dbReference>
<dbReference type="InterPro" id="IPR013098">
    <property type="entry name" value="Ig_I-set"/>
</dbReference>
<dbReference type="Pfam" id="PF07679">
    <property type="entry name" value="I-set"/>
    <property type="match status" value="1"/>
</dbReference>
<feature type="domain" description="Ig-like" evidence="2">
    <location>
        <begin position="132"/>
        <end position="214"/>
    </location>
</feature>
<evidence type="ECO:0000259" key="2">
    <source>
        <dbReference type="PROSITE" id="PS50835"/>
    </source>
</evidence>
<dbReference type="GO" id="GO:0032589">
    <property type="term" value="C:neuron projection membrane"/>
    <property type="evidence" value="ECO:0007669"/>
    <property type="project" value="TreeGrafter"/>
</dbReference>
<evidence type="ECO:0000256" key="1">
    <source>
        <dbReference type="SAM" id="MobiDB-lite"/>
    </source>
</evidence>